<evidence type="ECO:0000313" key="1">
    <source>
        <dbReference type="EMBL" id="WGI27128.1"/>
    </source>
</evidence>
<name>A0ABY8LRS4_9GAMM</name>
<evidence type="ECO:0000313" key="2">
    <source>
        <dbReference type="Proteomes" id="UP001179830"/>
    </source>
</evidence>
<reference evidence="1" key="1">
    <citation type="submission" date="2023-04" db="EMBL/GenBank/DDBJ databases">
        <title>Complete genome sequence of Halomonas alkaliantarctica MSP3 isolated from marine sediment, Jeju Island.</title>
        <authorList>
            <person name="Park S.-J."/>
        </authorList>
    </citation>
    <scope>NUCLEOTIDE SEQUENCE</scope>
    <source>
        <strain evidence="1">MSP3</strain>
    </source>
</reference>
<dbReference type="Proteomes" id="UP001179830">
    <property type="component" value="Chromosome"/>
</dbReference>
<sequence>MTMDKLVALNLLPQEQLNLAYSHEKNELHRYRWLALSFLPIDPPVSRLMKMISMECVQRLRNVQDVAKMMDLVACTEELPIKKPPPFFNKKRQHFFVVDESMGRKFLERAEEAAQETYAFFDWLLETNATPELHQLLFRFVTQKKNEHSIIKECREQWKISFSEPVARYKN</sequence>
<accession>A0ABY8LRS4</accession>
<dbReference type="RefSeq" id="WP_280106703.1">
    <property type="nucleotide sequence ID" value="NZ_CP122961.1"/>
</dbReference>
<proteinExistence type="predicted"/>
<protein>
    <recommendedName>
        <fullName evidence="3">Rubrerythrin</fullName>
    </recommendedName>
</protein>
<dbReference type="EMBL" id="CP122961">
    <property type="protein sequence ID" value="WGI27128.1"/>
    <property type="molecule type" value="Genomic_DNA"/>
</dbReference>
<organism evidence="1 2">
    <name type="scientific">Halomonas alkaliantarctica</name>
    <dbReference type="NCBI Taxonomy" id="232346"/>
    <lineage>
        <taxon>Bacteria</taxon>
        <taxon>Pseudomonadati</taxon>
        <taxon>Pseudomonadota</taxon>
        <taxon>Gammaproteobacteria</taxon>
        <taxon>Oceanospirillales</taxon>
        <taxon>Halomonadaceae</taxon>
        <taxon>Halomonas</taxon>
    </lineage>
</organism>
<evidence type="ECO:0008006" key="3">
    <source>
        <dbReference type="Google" id="ProtNLM"/>
    </source>
</evidence>
<gene>
    <name evidence="1" type="ORF">QEN58_08710</name>
</gene>
<keyword evidence="2" id="KW-1185">Reference proteome</keyword>